<comment type="similarity">
    <text evidence="1">Belongs to the DeSI family.</text>
</comment>
<organism evidence="6 7">
    <name type="scientific">Carnegiea gigantea</name>
    <dbReference type="NCBI Taxonomy" id="171969"/>
    <lineage>
        <taxon>Eukaryota</taxon>
        <taxon>Viridiplantae</taxon>
        <taxon>Streptophyta</taxon>
        <taxon>Embryophyta</taxon>
        <taxon>Tracheophyta</taxon>
        <taxon>Spermatophyta</taxon>
        <taxon>Magnoliopsida</taxon>
        <taxon>eudicotyledons</taxon>
        <taxon>Gunneridae</taxon>
        <taxon>Pentapetalae</taxon>
        <taxon>Caryophyllales</taxon>
        <taxon>Cactineae</taxon>
        <taxon>Cactaceae</taxon>
        <taxon>Cactoideae</taxon>
        <taxon>Echinocereeae</taxon>
        <taxon>Carnegiea</taxon>
    </lineage>
</organism>
<dbReference type="Pfam" id="PF05903">
    <property type="entry name" value="Peptidase_C97"/>
    <property type="match status" value="1"/>
</dbReference>
<evidence type="ECO:0000256" key="3">
    <source>
        <dbReference type="ARBA" id="ARBA00022801"/>
    </source>
</evidence>
<dbReference type="OrthoDB" id="412286at2759"/>
<evidence type="ECO:0000259" key="5">
    <source>
        <dbReference type="PROSITE" id="PS51858"/>
    </source>
</evidence>
<dbReference type="PANTHER" id="PTHR12378:SF9">
    <property type="entry name" value="OS06G0107000 PROTEIN"/>
    <property type="match status" value="1"/>
</dbReference>
<feature type="domain" description="PPPDE" evidence="5">
    <location>
        <begin position="1"/>
        <end position="95"/>
    </location>
</feature>
<dbReference type="PANTHER" id="PTHR12378">
    <property type="entry name" value="DESUMOYLATING ISOPEPTIDASE"/>
    <property type="match status" value="1"/>
</dbReference>
<accession>A0A9Q1QHV0</accession>
<proteinExistence type="inferred from homology"/>
<gene>
    <name evidence="6" type="ORF">Cgig2_007874</name>
</gene>
<dbReference type="PROSITE" id="PS51858">
    <property type="entry name" value="PPPDE"/>
    <property type="match status" value="1"/>
</dbReference>
<keyword evidence="7" id="KW-1185">Reference proteome</keyword>
<dbReference type="SMART" id="SM01179">
    <property type="entry name" value="DUF862"/>
    <property type="match status" value="1"/>
</dbReference>
<dbReference type="GO" id="GO:0006508">
    <property type="term" value="P:proteolysis"/>
    <property type="evidence" value="ECO:0007669"/>
    <property type="project" value="UniProtKB-KW"/>
</dbReference>
<name>A0A9Q1QHV0_9CARY</name>
<evidence type="ECO:0000256" key="2">
    <source>
        <dbReference type="ARBA" id="ARBA00022670"/>
    </source>
</evidence>
<dbReference type="GO" id="GO:0016579">
    <property type="term" value="P:protein deubiquitination"/>
    <property type="evidence" value="ECO:0007669"/>
    <property type="project" value="TreeGrafter"/>
</dbReference>
<dbReference type="InterPro" id="IPR042266">
    <property type="entry name" value="PPPDE_sf"/>
</dbReference>
<keyword evidence="2" id="KW-0645">Protease</keyword>
<sequence length="237" mass="26718">MDRTVKQISDCNFTNRFMKMKNGHLGIVNKVLESLAALMILRELSREWPRFTYDLLSRNCNHFCDELCERLGVLKIPGWVNRFANVGDAAIEITDCVRRYLARCYGRLRLDLPEGRGLENCESASADEAGWVTALAYGTICLLKQDKTEIVSASMVAYRFLAGIATNSSSQPDSPNANRSSPRFQVSWFKNLLLAGDKPSTSSVLEEPDQELVRQQQQTQEDDGEPLLLRSINQHDA</sequence>
<evidence type="ECO:0000313" key="7">
    <source>
        <dbReference type="Proteomes" id="UP001153076"/>
    </source>
</evidence>
<evidence type="ECO:0000256" key="1">
    <source>
        <dbReference type="ARBA" id="ARBA00008140"/>
    </source>
</evidence>
<dbReference type="InterPro" id="IPR008580">
    <property type="entry name" value="PPPDE_dom"/>
</dbReference>
<dbReference type="AlphaFoldDB" id="A0A9Q1QHV0"/>
<dbReference type="Proteomes" id="UP001153076">
    <property type="component" value="Unassembled WGS sequence"/>
</dbReference>
<dbReference type="GO" id="GO:0101005">
    <property type="term" value="F:deubiquitinase activity"/>
    <property type="evidence" value="ECO:0007669"/>
    <property type="project" value="TreeGrafter"/>
</dbReference>
<feature type="region of interest" description="Disordered" evidence="4">
    <location>
        <begin position="199"/>
        <end position="237"/>
    </location>
</feature>
<evidence type="ECO:0000313" key="6">
    <source>
        <dbReference type="EMBL" id="KAJ8442036.1"/>
    </source>
</evidence>
<protein>
    <recommendedName>
        <fullName evidence="5">PPPDE domain-containing protein</fullName>
    </recommendedName>
</protein>
<dbReference type="EMBL" id="JAKOGI010000147">
    <property type="protein sequence ID" value="KAJ8442036.1"/>
    <property type="molecule type" value="Genomic_DNA"/>
</dbReference>
<keyword evidence="3" id="KW-0378">Hydrolase</keyword>
<comment type="caution">
    <text evidence="6">The sequence shown here is derived from an EMBL/GenBank/DDBJ whole genome shotgun (WGS) entry which is preliminary data.</text>
</comment>
<reference evidence="6" key="1">
    <citation type="submission" date="2022-04" db="EMBL/GenBank/DDBJ databases">
        <title>Carnegiea gigantea Genome sequencing and assembly v2.</title>
        <authorList>
            <person name="Copetti D."/>
            <person name="Sanderson M.J."/>
            <person name="Burquez A."/>
            <person name="Wojciechowski M.F."/>
        </authorList>
    </citation>
    <scope>NUCLEOTIDE SEQUENCE</scope>
    <source>
        <strain evidence="6">SGP5-SGP5p</strain>
        <tissue evidence="6">Aerial part</tissue>
    </source>
</reference>
<evidence type="ECO:0000256" key="4">
    <source>
        <dbReference type="SAM" id="MobiDB-lite"/>
    </source>
</evidence>
<dbReference type="Gene3D" id="3.90.1720.30">
    <property type="entry name" value="PPPDE domains"/>
    <property type="match status" value="1"/>
</dbReference>